<accession>A0A0U4ANS6</accession>
<dbReference type="RefSeq" id="WP_068192046.1">
    <property type="nucleotide sequence ID" value="NZ_CP013909.1"/>
</dbReference>
<dbReference type="KEGG" id="hyg:AUC43_08895"/>
<protein>
    <submittedName>
        <fullName evidence="2">Uncharacterized protein</fullName>
    </submittedName>
</protein>
<dbReference type="Pfam" id="PF06627">
    <property type="entry name" value="DUF1153"/>
    <property type="match status" value="1"/>
</dbReference>
<evidence type="ECO:0000256" key="1">
    <source>
        <dbReference type="SAM" id="MobiDB-lite"/>
    </source>
</evidence>
<proteinExistence type="predicted"/>
<dbReference type="InterPro" id="IPR009534">
    <property type="entry name" value="DUF1153"/>
</dbReference>
<reference evidence="2 3" key="1">
    <citation type="submission" date="2015-12" db="EMBL/GenBank/DDBJ databases">
        <authorList>
            <person name="Shamseldin A."/>
            <person name="Moawad H."/>
            <person name="Abd El-Rahim W.M."/>
            <person name="Sadowsky M.J."/>
        </authorList>
    </citation>
    <scope>NUCLEOTIDE SEQUENCE [LARGE SCALE GENOMIC DNA]</scope>
    <source>
        <strain evidence="2 3">DG5B</strain>
    </source>
</reference>
<dbReference type="EMBL" id="CP013909">
    <property type="protein sequence ID" value="ALW85200.1"/>
    <property type="molecule type" value="Genomic_DNA"/>
</dbReference>
<keyword evidence="3" id="KW-1185">Reference proteome</keyword>
<gene>
    <name evidence="2" type="ORF">AUC43_08895</name>
</gene>
<dbReference type="Proteomes" id="UP000059542">
    <property type="component" value="Chromosome"/>
</dbReference>
<evidence type="ECO:0000313" key="2">
    <source>
        <dbReference type="EMBL" id="ALW85200.1"/>
    </source>
</evidence>
<sequence>MSHAMPDFFDTDGRPEPADGASAEAERKLKVWAVLNAVDQGLMSTEEACTAYGISAGEMEQHRAGWLDFEAGSR</sequence>
<organism evidence="2 3">
    <name type="scientific">Hymenobacter sedentarius</name>
    <dbReference type="NCBI Taxonomy" id="1411621"/>
    <lineage>
        <taxon>Bacteria</taxon>
        <taxon>Pseudomonadati</taxon>
        <taxon>Bacteroidota</taxon>
        <taxon>Cytophagia</taxon>
        <taxon>Cytophagales</taxon>
        <taxon>Hymenobacteraceae</taxon>
        <taxon>Hymenobacter</taxon>
    </lineage>
</organism>
<name>A0A0U4ANS6_9BACT</name>
<evidence type="ECO:0000313" key="3">
    <source>
        <dbReference type="Proteomes" id="UP000059542"/>
    </source>
</evidence>
<feature type="region of interest" description="Disordered" evidence="1">
    <location>
        <begin position="1"/>
        <end position="25"/>
    </location>
</feature>
<dbReference type="AlphaFoldDB" id="A0A0U4ANS6"/>